<accession>A0AAD5PZV5</accession>
<name>A0AAD5PZV5_PYTIN</name>
<evidence type="ECO:0000313" key="2">
    <source>
        <dbReference type="EMBL" id="KAJ0388779.1"/>
    </source>
</evidence>
<feature type="compositionally biased region" description="Polar residues" evidence="1">
    <location>
        <begin position="91"/>
        <end position="107"/>
    </location>
</feature>
<dbReference type="AlphaFoldDB" id="A0AAD5PZV5"/>
<organism evidence="2 3">
    <name type="scientific">Pythium insidiosum</name>
    <name type="common">Pythiosis disease agent</name>
    <dbReference type="NCBI Taxonomy" id="114742"/>
    <lineage>
        <taxon>Eukaryota</taxon>
        <taxon>Sar</taxon>
        <taxon>Stramenopiles</taxon>
        <taxon>Oomycota</taxon>
        <taxon>Peronosporomycetes</taxon>
        <taxon>Pythiales</taxon>
        <taxon>Pythiaceae</taxon>
        <taxon>Pythium</taxon>
    </lineage>
</organism>
<dbReference type="Proteomes" id="UP001209570">
    <property type="component" value="Unassembled WGS sequence"/>
</dbReference>
<proteinExistence type="predicted"/>
<feature type="region of interest" description="Disordered" evidence="1">
    <location>
        <begin position="91"/>
        <end position="130"/>
    </location>
</feature>
<evidence type="ECO:0000256" key="1">
    <source>
        <dbReference type="SAM" id="MobiDB-lite"/>
    </source>
</evidence>
<sequence>MWGERFRMSDMHATDGTQFTTAVFIARQFMAKKDDFPPPKLLFYWEYPHRIAQAEFSRNVTRFGIPLMRYTIKSWQQPSGIPDGLEMTLAQQQATTNAPSGAVNSQLRPRVRRPPTGSSPAERSHWTSNR</sequence>
<dbReference type="EMBL" id="JAKCXM010006467">
    <property type="protein sequence ID" value="KAJ0388779.1"/>
    <property type="molecule type" value="Genomic_DNA"/>
</dbReference>
<keyword evidence="3" id="KW-1185">Reference proteome</keyword>
<feature type="compositionally biased region" description="Polar residues" evidence="1">
    <location>
        <begin position="116"/>
        <end position="130"/>
    </location>
</feature>
<protein>
    <submittedName>
        <fullName evidence="2">Uncharacterized protein</fullName>
    </submittedName>
</protein>
<comment type="caution">
    <text evidence="2">The sequence shown here is derived from an EMBL/GenBank/DDBJ whole genome shotgun (WGS) entry which is preliminary data.</text>
</comment>
<evidence type="ECO:0000313" key="3">
    <source>
        <dbReference type="Proteomes" id="UP001209570"/>
    </source>
</evidence>
<gene>
    <name evidence="2" type="ORF">P43SY_011739</name>
</gene>
<reference evidence="2" key="1">
    <citation type="submission" date="2021-12" db="EMBL/GenBank/DDBJ databases">
        <title>Prjna785345.</title>
        <authorList>
            <person name="Rujirawat T."/>
            <person name="Krajaejun T."/>
        </authorList>
    </citation>
    <scope>NUCLEOTIDE SEQUENCE</scope>
    <source>
        <strain evidence="2">Pi057C3</strain>
    </source>
</reference>